<dbReference type="EMBL" id="KK101102">
    <property type="protein sequence ID" value="KIZ02180.1"/>
    <property type="molecule type" value="Genomic_DNA"/>
</dbReference>
<dbReference type="GO" id="GO:0005634">
    <property type="term" value="C:nucleus"/>
    <property type="evidence" value="ECO:0007669"/>
    <property type="project" value="TreeGrafter"/>
</dbReference>
<dbReference type="AlphaFoldDB" id="A0A0D2MGH8"/>
<name>A0A0D2MGH8_9CHLO</name>
<dbReference type="InterPro" id="IPR012416">
    <property type="entry name" value="CBP60"/>
</dbReference>
<dbReference type="GeneID" id="25738652"/>
<dbReference type="Proteomes" id="UP000054498">
    <property type="component" value="Unassembled WGS sequence"/>
</dbReference>
<dbReference type="OrthoDB" id="542778at2759"/>
<organism evidence="1 2">
    <name type="scientific">Monoraphidium neglectum</name>
    <dbReference type="NCBI Taxonomy" id="145388"/>
    <lineage>
        <taxon>Eukaryota</taxon>
        <taxon>Viridiplantae</taxon>
        <taxon>Chlorophyta</taxon>
        <taxon>core chlorophytes</taxon>
        <taxon>Chlorophyceae</taxon>
        <taxon>CS clade</taxon>
        <taxon>Sphaeropleales</taxon>
        <taxon>Selenastraceae</taxon>
        <taxon>Monoraphidium</taxon>
    </lineage>
</organism>
<dbReference type="GO" id="GO:0080142">
    <property type="term" value="P:regulation of salicylic acid biosynthetic process"/>
    <property type="evidence" value="ECO:0007669"/>
    <property type="project" value="TreeGrafter"/>
</dbReference>
<evidence type="ECO:0000313" key="2">
    <source>
        <dbReference type="Proteomes" id="UP000054498"/>
    </source>
</evidence>
<evidence type="ECO:0000313" key="1">
    <source>
        <dbReference type="EMBL" id="KIZ02180.1"/>
    </source>
</evidence>
<accession>A0A0D2MGH8</accession>
<dbReference type="PANTHER" id="PTHR31713">
    <property type="entry name" value="OS02G0177800 PROTEIN"/>
    <property type="match status" value="1"/>
</dbReference>
<protein>
    <submittedName>
        <fullName evidence="1">Uncharacterized protein</fullName>
    </submittedName>
</protein>
<dbReference type="RefSeq" id="XP_013901199.1">
    <property type="nucleotide sequence ID" value="XM_014045745.1"/>
</dbReference>
<keyword evidence="2" id="KW-1185">Reference proteome</keyword>
<dbReference type="GO" id="GO:0005516">
    <property type="term" value="F:calmodulin binding"/>
    <property type="evidence" value="ECO:0007669"/>
    <property type="project" value="InterPro"/>
</dbReference>
<dbReference type="GO" id="GO:0043565">
    <property type="term" value="F:sequence-specific DNA binding"/>
    <property type="evidence" value="ECO:0007669"/>
    <property type="project" value="TreeGrafter"/>
</dbReference>
<gene>
    <name evidence="1" type="ORF">MNEG_5775</name>
</gene>
<dbReference type="GO" id="GO:0003700">
    <property type="term" value="F:DNA-binding transcription factor activity"/>
    <property type="evidence" value="ECO:0007669"/>
    <property type="project" value="TreeGrafter"/>
</dbReference>
<proteinExistence type="predicted"/>
<dbReference type="STRING" id="145388.A0A0D2MGH8"/>
<reference evidence="1 2" key="1">
    <citation type="journal article" date="2013" name="BMC Genomics">
        <title>Reconstruction of the lipid metabolism for the microalga Monoraphidium neglectum from its genome sequence reveals characteristics suitable for biofuel production.</title>
        <authorList>
            <person name="Bogen C."/>
            <person name="Al-Dilaimi A."/>
            <person name="Albersmeier A."/>
            <person name="Wichmann J."/>
            <person name="Grundmann M."/>
            <person name="Rupp O."/>
            <person name="Lauersen K.J."/>
            <person name="Blifernez-Klassen O."/>
            <person name="Kalinowski J."/>
            <person name="Goesmann A."/>
            <person name="Mussgnug J.H."/>
            <person name="Kruse O."/>
        </authorList>
    </citation>
    <scope>NUCLEOTIDE SEQUENCE [LARGE SCALE GENOMIC DNA]</scope>
    <source>
        <strain evidence="1 2">SAG 48.87</strain>
    </source>
</reference>
<dbReference type="KEGG" id="mng:MNEG_5775"/>
<sequence length="372" mass="40613">MALPAPAPALQAGQGQYRLVFRHECNALGCRDSECALCSFNPVRVCERNFQKKYLVGDPLRAKCNASIRLELTDAAGSPVTHGYPDLTFELTLLDGVAFKDKGGEGRLLGDEELRACFRLSNHKDDPLLAYKTAAGGQGAAKGASRQGAQIRLENGTALLPDLTVTDSSEALLQGRRPPFRLLAWCPDGLGGFNHAVQYAVSDDFVVATRRVKQANKADIPLVDDHVSKIEHIGRETVKKLSDMRLAAQETGVEVHIDDRLARITTVGEFQNLVRVVDTDGGQLRKMIQAILKLSKEKWDEAARHAMDAVHPDFRRRVWYPPGQNMGVGLVFHCKDGAVQLKGGISLAQTNPDGAIKLLLVPPSAFLTPHRS</sequence>
<dbReference type="PANTHER" id="PTHR31713:SF96">
    <property type="entry name" value="OS02G0562300 PROTEIN"/>
    <property type="match status" value="1"/>
</dbReference>